<name>A0AAP6ZXQ3_PAEAL</name>
<evidence type="ECO:0000313" key="4">
    <source>
        <dbReference type="Proteomes" id="UP000552038"/>
    </source>
</evidence>
<evidence type="ECO:0000313" key="3">
    <source>
        <dbReference type="EMBL" id="NOJ70634.1"/>
    </source>
</evidence>
<feature type="region of interest" description="Disordered" evidence="1">
    <location>
        <begin position="1"/>
        <end position="40"/>
    </location>
</feature>
<accession>A0AAP6ZXQ3</accession>
<keyword evidence="2" id="KW-0472">Membrane</keyword>
<feature type="transmembrane region" description="Helical" evidence="2">
    <location>
        <begin position="115"/>
        <end position="134"/>
    </location>
</feature>
<dbReference type="EMBL" id="JABFOR010000008">
    <property type="protein sequence ID" value="NOJ70634.1"/>
    <property type="molecule type" value="Genomic_DNA"/>
</dbReference>
<evidence type="ECO:0000256" key="1">
    <source>
        <dbReference type="SAM" id="MobiDB-lite"/>
    </source>
</evidence>
<evidence type="ECO:0000256" key="2">
    <source>
        <dbReference type="SAM" id="Phobius"/>
    </source>
</evidence>
<feature type="transmembrane region" description="Helical" evidence="2">
    <location>
        <begin position="90"/>
        <end position="109"/>
    </location>
</feature>
<reference evidence="3 4" key="1">
    <citation type="submission" date="2020-05" db="EMBL/GenBank/DDBJ databases">
        <title>Whole genome sequencing and identification of novel metabolites from Paenibacillus alvei strain JR949.</title>
        <authorList>
            <person name="Rajendhran J."/>
            <person name="Sree Pranav P."/>
            <person name="Mahalakshmi B."/>
            <person name="Karthikeyan R."/>
        </authorList>
    </citation>
    <scope>NUCLEOTIDE SEQUENCE [LARGE SCALE GENOMIC DNA]</scope>
    <source>
        <strain evidence="3 4">JR949</strain>
    </source>
</reference>
<comment type="caution">
    <text evidence="3">The sequence shown here is derived from an EMBL/GenBank/DDBJ whole genome shotgun (WGS) entry which is preliminary data.</text>
</comment>
<protein>
    <submittedName>
        <fullName evidence="3">YxlC family protein</fullName>
    </submittedName>
</protein>
<keyword evidence="2" id="KW-0812">Transmembrane</keyword>
<dbReference type="InterPro" id="IPR035238">
    <property type="entry name" value="DUF5345"/>
</dbReference>
<dbReference type="Proteomes" id="UP000552038">
    <property type="component" value="Unassembled WGS sequence"/>
</dbReference>
<dbReference type="AlphaFoldDB" id="A0AAP6ZXQ3"/>
<keyword evidence="2" id="KW-1133">Transmembrane helix</keyword>
<sequence>MSEQENKKKAGNADSNRESSLSNGDASRPKHSKNVEVPSQELEWDKMLHPHWERLDAWSNVHAPHPSSAHIQQVLLQAKMKNRRRLWKELLGLWSIALLLVGGGCSLAATNWQVYVWAQVFLLSGAVIIWLTCIQPSKESERHE</sequence>
<gene>
    <name evidence="3" type="ORF">HMI46_08720</name>
</gene>
<dbReference type="Pfam" id="PF17280">
    <property type="entry name" value="DUF5345"/>
    <property type="match status" value="1"/>
</dbReference>
<proteinExistence type="predicted"/>
<organism evidence="3 4">
    <name type="scientific">Paenibacillus alvei</name>
    <name type="common">Bacillus alvei</name>
    <dbReference type="NCBI Taxonomy" id="44250"/>
    <lineage>
        <taxon>Bacteria</taxon>
        <taxon>Bacillati</taxon>
        <taxon>Bacillota</taxon>
        <taxon>Bacilli</taxon>
        <taxon>Bacillales</taxon>
        <taxon>Paenibacillaceae</taxon>
        <taxon>Paenibacillus</taxon>
    </lineage>
</organism>
<dbReference type="RefSeq" id="WP_171416166.1">
    <property type="nucleotide sequence ID" value="NZ_JABFOR010000008.1"/>
</dbReference>